<dbReference type="InterPro" id="IPR013974">
    <property type="entry name" value="SAF"/>
</dbReference>
<evidence type="ECO:0000313" key="3">
    <source>
        <dbReference type="EMBL" id="SPQ00485.1"/>
    </source>
</evidence>
<feature type="domain" description="SAF" evidence="2">
    <location>
        <begin position="42"/>
        <end position="105"/>
    </location>
</feature>
<dbReference type="Pfam" id="PF08666">
    <property type="entry name" value="SAF"/>
    <property type="match status" value="1"/>
</dbReference>
<protein>
    <submittedName>
        <fullName evidence="3">Pilus assembly protein</fullName>
    </submittedName>
</protein>
<dbReference type="InterPro" id="IPR031571">
    <property type="entry name" value="RcpC_dom"/>
</dbReference>
<dbReference type="SMART" id="SM00858">
    <property type="entry name" value="SAF"/>
    <property type="match status" value="1"/>
</dbReference>
<keyword evidence="1" id="KW-0472">Membrane</keyword>
<dbReference type="Proteomes" id="UP000245125">
    <property type="component" value="Unassembled WGS sequence"/>
</dbReference>
<evidence type="ECO:0000259" key="2">
    <source>
        <dbReference type="SMART" id="SM00858"/>
    </source>
</evidence>
<proteinExistence type="predicted"/>
<dbReference type="EMBL" id="OUUY01000070">
    <property type="protein sequence ID" value="SPQ00485.1"/>
    <property type="molecule type" value="Genomic_DNA"/>
</dbReference>
<dbReference type="InterPro" id="IPR017592">
    <property type="entry name" value="Pilus_assmbl_Flp-typ_CpaB"/>
</dbReference>
<accession>A0A2U3QGL6</accession>
<dbReference type="CDD" id="cd11614">
    <property type="entry name" value="SAF_CpaB_FlgA_like"/>
    <property type="match status" value="1"/>
</dbReference>
<dbReference type="NCBIfam" id="TIGR03177">
    <property type="entry name" value="pilus_cpaB"/>
    <property type="match status" value="1"/>
</dbReference>
<dbReference type="OrthoDB" id="281109at2"/>
<dbReference type="Pfam" id="PF16976">
    <property type="entry name" value="RcpC"/>
    <property type="match status" value="1"/>
</dbReference>
<reference evidence="4" key="1">
    <citation type="submission" date="2018-03" db="EMBL/GenBank/DDBJ databases">
        <authorList>
            <person name="Zecchin S."/>
        </authorList>
    </citation>
    <scope>NUCLEOTIDE SEQUENCE [LARGE SCALE GENOMIC DNA]</scope>
</reference>
<organism evidence="3 4">
    <name type="scientific">Candidatus Sulfobium mesophilum</name>
    <dbReference type="NCBI Taxonomy" id="2016548"/>
    <lineage>
        <taxon>Bacteria</taxon>
        <taxon>Pseudomonadati</taxon>
        <taxon>Nitrospirota</taxon>
        <taxon>Nitrospiria</taxon>
        <taxon>Nitrospirales</taxon>
        <taxon>Nitrospiraceae</taxon>
        <taxon>Candidatus Sulfobium</taxon>
    </lineage>
</organism>
<evidence type="ECO:0000256" key="1">
    <source>
        <dbReference type="SAM" id="Phobius"/>
    </source>
</evidence>
<keyword evidence="4" id="KW-1185">Reference proteome</keyword>
<gene>
    <name evidence="3" type="ORF">NBG4_250017</name>
</gene>
<sequence length="288" mass="30862">MGRYRPFIFLGLAIVIGLITSLLIYNWLQSKTAVTKATSDVRPVAVAMIDLPAGTVLDKEMIKTVPFLRGSLPEGAYFSDSASLQGKVVLFPVRANEPVLRSRLTPDNISTGGVAAIIDPKKRAMAVKVDKVIGVSGFIHPGNHVDVLVTLHKGDKDATAITKIVLQNMLVLAAGTEMEQRGKNEKPVQVDVITLELTPEEAEKLAHATTQGPIHMALRGYTNSEDVKTRGATIPSLLTGSTPEAVPQSKPHAVRLAKSSVMAEKTLAGVNVDVLVGNKKETKTFKAE</sequence>
<keyword evidence="1" id="KW-1133">Transmembrane helix</keyword>
<feature type="transmembrane region" description="Helical" evidence="1">
    <location>
        <begin position="7"/>
        <end position="28"/>
    </location>
</feature>
<dbReference type="AlphaFoldDB" id="A0A2U3QGL6"/>
<keyword evidence="1" id="KW-0812">Transmembrane</keyword>
<name>A0A2U3QGL6_9BACT</name>
<evidence type="ECO:0000313" key="4">
    <source>
        <dbReference type="Proteomes" id="UP000245125"/>
    </source>
</evidence>